<dbReference type="EMBL" id="JARKHS020030988">
    <property type="protein sequence ID" value="KAK8761563.1"/>
    <property type="molecule type" value="Genomic_DNA"/>
</dbReference>
<accession>A0AAQ4DGH3</accession>
<protein>
    <submittedName>
        <fullName evidence="2">Uncharacterized protein</fullName>
    </submittedName>
</protein>
<keyword evidence="3" id="KW-1185">Reference proteome</keyword>
<reference evidence="2 3" key="1">
    <citation type="journal article" date="2023" name="Arcadia Sci">
        <title>De novo assembly of a long-read Amblyomma americanum tick genome.</title>
        <authorList>
            <person name="Chou S."/>
            <person name="Poskanzer K.E."/>
            <person name="Rollins M."/>
            <person name="Thuy-Boun P.S."/>
        </authorList>
    </citation>
    <scope>NUCLEOTIDE SEQUENCE [LARGE SCALE GENOMIC DNA]</scope>
    <source>
        <strain evidence="2">F_SG_1</strain>
        <tissue evidence="2">Salivary glands</tissue>
    </source>
</reference>
<evidence type="ECO:0000256" key="1">
    <source>
        <dbReference type="SAM" id="Phobius"/>
    </source>
</evidence>
<evidence type="ECO:0000313" key="3">
    <source>
        <dbReference type="Proteomes" id="UP001321473"/>
    </source>
</evidence>
<keyword evidence="1" id="KW-0812">Transmembrane</keyword>
<name>A0AAQ4DGH3_AMBAM</name>
<gene>
    <name evidence="2" type="ORF">V5799_027170</name>
</gene>
<dbReference type="AlphaFoldDB" id="A0AAQ4DGH3"/>
<sequence length="78" mass="8641">MTLSAQWLSIDRTRCHNLEPKKRCQQLVLLLALQAVPLPALVQALALFALRKAEKVGISSVSASFGTFSQISEHIRCH</sequence>
<comment type="caution">
    <text evidence="2">The sequence shown here is derived from an EMBL/GenBank/DDBJ whole genome shotgun (WGS) entry which is preliminary data.</text>
</comment>
<feature type="transmembrane region" description="Helical" evidence="1">
    <location>
        <begin position="27"/>
        <end position="50"/>
    </location>
</feature>
<keyword evidence="1" id="KW-0472">Membrane</keyword>
<dbReference type="Proteomes" id="UP001321473">
    <property type="component" value="Unassembled WGS sequence"/>
</dbReference>
<evidence type="ECO:0000313" key="2">
    <source>
        <dbReference type="EMBL" id="KAK8761563.1"/>
    </source>
</evidence>
<keyword evidence="1" id="KW-1133">Transmembrane helix</keyword>
<proteinExistence type="predicted"/>
<organism evidence="2 3">
    <name type="scientific">Amblyomma americanum</name>
    <name type="common">Lone star tick</name>
    <dbReference type="NCBI Taxonomy" id="6943"/>
    <lineage>
        <taxon>Eukaryota</taxon>
        <taxon>Metazoa</taxon>
        <taxon>Ecdysozoa</taxon>
        <taxon>Arthropoda</taxon>
        <taxon>Chelicerata</taxon>
        <taxon>Arachnida</taxon>
        <taxon>Acari</taxon>
        <taxon>Parasitiformes</taxon>
        <taxon>Ixodida</taxon>
        <taxon>Ixodoidea</taxon>
        <taxon>Ixodidae</taxon>
        <taxon>Amblyomminae</taxon>
        <taxon>Amblyomma</taxon>
    </lineage>
</organism>